<dbReference type="OrthoDB" id="6612291at2759"/>
<evidence type="ECO:0000256" key="4">
    <source>
        <dbReference type="ARBA" id="ARBA00022692"/>
    </source>
</evidence>
<dbReference type="InterPro" id="IPR036259">
    <property type="entry name" value="MFS_trans_sf"/>
</dbReference>
<dbReference type="Pfam" id="PF00083">
    <property type="entry name" value="Sugar_tr"/>
    <property type="match status" value="1"/>
</dbReference>
<proteinExistence type="inferred from homology"/>
<accession>A0A1L9S8Q4</accession>
<evidence type="ECO:0000256" key="7">
    <source>
        <dbReference type="RuleBase" id="RU003346"/>
    </source>
</evidence>
<feature type="transmembrane region" description="Helical" evidence="8">
    <location>
        <begin position="297"/>
        <end position="316"/>
    </location>
</feature>
<feature type="transmembrane region" description="Helical" evidence="8">
    <location>
        <begin position="265"/>
        <end position="285"/>
    </location>
</feature>
<dbReference type="GO" id="GO:0005351">
    <property type="term" value="F:carbohydrate:proton symporter activity"/>
    <property type="evidence" value="ECO:0007669"/>
    <property type="project" value="TreeGrafter"/>
</dbReference>
<feature type="signal peptide" evidence="9">
    <location>
        <begin position="1"/>
        <end position="22"/>
    </location>
</feature>
<dbReference type="PROSITE" id="PS50850">
    <property type="entry name" value="MFS"/>
    <property type="match status" value="1"/>
</dbReference>
<dbReference type="PRINTS" id="PR00171">
    <property type="entry name" value="SUGRTRNSPORT"/>
</dbReference>
<dbReference type="Proteomes" id="UP000184188">
    <property type="component" value="Unassembled WGS sequence"/>
</dbReference>
<dbReference type="InterPro" id="IPR005829">
    <property type="entry name" value="Sugar_transporter_CS"/>
</dbReference>
<evidence type="ECO:0000256" key="6">
    <source>
        <dbReference type="ARBA" id="ARBA00023136"/>
    </source>
</evidence>
<evidence type="ECO:0000256" key="3">
    <source>
        <dbReference type="ARBA" id="ARBA00022448"/>
    </source>
</evidence>
<keyword evidence="6 8" id="KW-0472">Membrane</keyword>
<dbReference type="RefSeq" id="XP_022578051.1">
    <property type="nucleotide sequence ID" value="XM_022726089.1"/>
</dbReference>
<keyword evidence="4 8" id="KW-0812">Transmembrane</keyword>
<evidence type="ECO:0000256" key="2">
    <source>
        <dbReference type="ARBA" id="ARBA00010992"/>
    </source>
</evidence>
<gene>
    <name evidence="11" type="ORF">ASPZODRAFT_154425</name>
</gene>
<dbReference type="PROSITE" id="PS00217">
    <property type="entry name" value="SUGAR_TRANSPORT_2"/>
    <property type="match status" value="1"/>
</dbReference>
<feature type="chain" id="PRO_5012544245" description="Major facilitator superfamily (MFS) profile domain-containing protein" evidence="9">
    <location>
        <begin position="23"/>
        <end position="507"/>
    </location>
</feature>
<organism evidence="11 12">
    <name type="scientific">Penicilliopsis zonata CBS 506.65</name>
    <dbReference type="NCBI Taxonomy" id="1073090"/>
    <lineage>
        <taxon>Eukaryota</taxon>
        <taxon>Fungi</taxon>
        <taxon>Dikarya</taxon>
        <taxon>Ascomycota</taxon>
        <taxon>Pezizomycotina</taxon>
        <taxon>Eurotiomycetes</taxon>
        <taxon>Eurotiomycetidae</taxon>
        <taxon>Eurotiales</taxon>
        <taxon>Aspergillaceae</taxon>
        <taxon>Penicilliopsis</taxon>
    </lineage>
</organism>
<dbReference type="InterPro" id="IPR005828">
    <property type="entry name" value="MFS_sugar_transport-like"/>
</dbReference>
<evidence type="ECO:0000259" key="10">
    <source>
        <dbReference type="PROSITE" id="PS50850"/>
    </source>
</evidence>
<dbReference type="InterPro" id="IPR003663">
    <property type="entry name" value="Sugar/inositol_transpt"/>
</dbReference>
<protein>
    <recommendedName>
        <fullName evidence="10">Major facilitator superfamily (MFS) profile domain-containing protein</fullName>
    </recommendedName>
</protein>
<dbReference type="Gene3D" id="1.20.1250.20">
    <property type="entry name" value="MFS general substrate transporter like domains"/>
    <property type="match status" value="1"/>
</dbReference>
<dbReference type="NCBIfam" id="TIGR00879">
    <property type="entry name" value="SP"/>
    <property type="match status" value="1"/>
</dbReference>
<evidence type="ECO:0000256" key="8">
    <source>
        <dbReference type="SAM" id="Phobius"/>
    </source>
</evidence>
<feature type="domain" description="Major facilitator superfamily (MFS) profile" evidence="10">
    <location>
        <begin position="7"/>
        <end position="451"/>
    </location>
</feature>
<keyword evidence="3 7" id="KW-0813">Transport</keyword>
<dbReference type="InterPro" id="IPR050360">
    <property type="entry name" value="MFS_Sugar_Transporters"/>
</dbReference>
<keyword evidence="12" id="KW-1185">Reference proteome</keyword>
<dbReference type="PANTHER" id="PTHR48022:SF77">
    <property type="entry name" value="MAJOR FACILITATOR SUPERFAMILY (MFS) PROFILE DOMAIN-CONTAINING PROTEIN"/>
    <property type="match status" value="1"/>
</dbReference>
<evidence type="ECO:0000313" key="12">
    <source>
        <dbReference type="Proteomes" id="UP000184188"/>
    </source>
</evidence>
<dbReference type="PANTHER" id="PTHR48022">
    <property type="entry name" value="PLASTIDIC GLUCOSE TRANSPORTER 4"/>
    <property type="match status" value="1"/>
</dbReference>
<name>A0A1L9S8Q4_9EURO</name>
<feature type="transmembrane region" description="Helical" evidence="8">
    <location>
        <begin position="354"/>
        <end position="375"/>
    </location>
</feature>
<dbReference type="GO" id="GO:0016020">
    <property type="term" value="C:membrane"/>
    <property type="evidence" value="ECO:0007669"/>
    <property type="project" value="UniProtKB-SubCell"/>
</dbReference>
<evidence type="ECO:0000313" key="11">
    <source>
        <dbReference type="EMBL" id="OJJ43541.1"/>
    </source>
</evidence>
<sequence>MARIVLICIFVMCGSLLYGIDSGEIGGFMSMTSFLKDFGYWDTKTDAYNIATPVQLAINLLMLVGSVLACFVAGPIGTRYGRRVGLLCCGLCGLVGPILQACSTHIGTMYVGRIISGAGIGFASNFVPVYQAEVSPTHLRGMLVGLYQAGINIGQFAGACIMEGTYTMSSDWAWRIPLITQMVFPVIVALLVFLLPETPRWLLSVDRREKAARSIRRLRGKKYAEGQIVEEIDNISQHLAAERAADETSSYWDIFKGTDLRRTHIACGLMLFQVWTGISFITTYGTYFYTTSGITDSFLVTVITQACQLAGILVMFPSVHYLGRRTMLLWGGAVQTISIFLVAIIGTALPNSVAAGRCLVAFCCLYGFAFSWAWGPVAWVVTSEISSNALRSKTQSVATTTNWMSTLIIQIILPYLINTSAADLGAKVGFIFGSTCLIGLIWAFIMVPETKGRSLEELDEMFANGVSIKDFPTYVCQGVQPDMAKTEVDVDQIEHVGEEKEAIVPHV</sequence>
<dbReference type="STRING" id="1073090.A0A1L9S8Q4"/>
<reference evidence="12" key="1">
    <citation type="journal article" date="2017" name="Genome Biol.">
        <title>Comparative genomics reveals high biological diversity and specific adaptations in the industrially and medically important fungal genus Aspergillus.</title>
        <authorList>
            <person name="de Vries R.P."/>
            <person name="Riley R."/>
            <person name="Wiebenga A."/>
            <person name="Aguilar-Osorio G."/>
            <person name="Amillis S."/>
            <person name="Uchima C.A."/>
            <person name="Anderluh G."/>
            <person name="Asadollahi M."/>
            <person name="Askin M."/>
            <person name="Barry K."/>
            <person name="Battaglia E."/>
            <person name="Bayram O."/>
            <person name="Benocci T."/>
            <person name="Braus-Stromeyer S.A."/>
            <person name="Caldana C."/>
            <person name="Canovas D."/>
            <person name="Cerqueira G.C."/>
            <person name="Chen F."/>
            <person name="Chen W."/>
            <person name="Choi C."/>
            <person name="Clum A."/>
            <person name="Dos Santos R.A."/>
            <person name="Damasio A.R."/>
            <person name="Diallinas G."/>
            <person name="Emri T."/>
            <person name="Fekete E."/>
            <person name="Flipphi M."/>
            <person name="Freyberg S."/>
            <person name="Gallo A."/>
            <person name="Gournas C."/>
            <person name="Habgood R."/>
            <person name="Hainaut M."/>
            <person name="Harispe M.L."/>
            <person name="Henrissat B."/>
            <person name="Hilden K.S."/>
            <person name="Hope R."/>
            <person name="Hossain A."/>
            <person name="Karabika E."/>
            <person name="Karaffa L."/>
            <person name="Karanyi Z."/>
            <person name="Krasevec N."/>
            <person name="Kuo A."/>
            <person name="Kusch H."/>
            <person name="LaButti K."/>
            <person name="Lagendijk E.L."/>
            <person name="Lapidus A."/>
            <person name="Levasseur A."/>
            <person name="Lindquist E."/>
            <person name="Lipzen A."/>
            <person name="Logrieco A.F."/>
            <person name="MacCabe A."/>
            <person name="Maekelae M.R."/>
            <person name="Malavazi I."/>
            <person name="Melin P."/>
            <person name="Meyer V."/>
            <person name="Mielnichuk N."/>
            <person name="Miskei M."/>
            <person name="Molnar A.P."/>
            <person name="Mule G."/>
            <person name="Ngan C.Y."/>
            <person name="Orejas M."/>
            <person name="Orosz E."/>
            <person name="Ouedraogo J.P."/>
            <person name="Overkamp K.M."/>
            <person name="Park H.-S."/>
            <person name="Perrone G."/>
            <person name="Piumi F."/>
            <person name="Punt P.J."/>
            <person name="Ram A.F."/>
            <person name="Ramon A."/>
            <person name="Rauscher S."/>
            <person name="Record E."/>
            <person name="Riano-Pachon D.M."/>
            <person name="Robert V."/>
            <person name="Roehrig J."/>
            <person name="Ruller R."/>
            <person name="Salamov A."/>
            <person name="Salih N.S."/>
            <person name="Samson R.A."/>
            <person name="Sandor E."/>
            <person name="Sanguinetti M."/>
            <person name="Schuetze T."/>
            <person name="Sepcic K."/>
            <person name="Shelest E."/>
            <person name="Sherlock G."/>
            <person name="Sophianopoulou V."/>
            <person name="Squina F.M."/>
            <person name="Sun H."/>
            <person name="Susca A."/>
            <person name="Todd R.B."/>
            <person name="Tsang A."/>
            <person name="Unkles S.E."/>
            <person name="van de Wiele N."/>
            <person name="van Rossen-Uffink D."/>
            <person name="Oliveira J.V."/>
            <person name="Vesth T.C."/>
            <person name="Visser J."/>
            <person name="Yu J.-H."/>
            <person name="Zhou M."/>
            <person name="Andersen M.R."/>
            <person name="Archer D.B."/>
            <person name="Baker S.E."/>
            <person name="Benoit I."/>
            <person name="Brakhage A.A."/>
            <person name="Braus G.H."/>
            <person name="Fischer R."/>
            <person name="Frisvad J.C."/>
            <person name="Goldman G.H."/>
            <person name="Houbraken J."/>
            <person name="Oakley B."/>
            <person name="Pocsi I."/>
            <person name="Scazzocchio C."/>
            <person name="Seiboth B."/>
            <person name="vanKuyk P.A."/>
            <person name="Wortman J."/>
            <person name="Dyer P.S."/>
            <person name="Grigoriev I.V."/>
        </authorList>
    </citation>
    <scope>NUCLEOTIDE SEQUENCE [LARGE SCALE GENOMIC DNA]</scope>
    <source>
        <strain evidence="12">CBS 506.65</strain>
    </source>
</reference>
<evidence type="ECO:0000256" key="9">
    <source>
        <dbReference type="SAM" id="SignalP"/>
    </source>
</evidence>
<dbReference type="AlphaFoldDB" id="A0A1L9S8Q4"/>
<feature type="transmembrane region" description="Helical" evidence="8">
    <location>
        <begin position="429"/>
        <end position="447"/>
    </location>
</feature>
<dbReference type="SUPFAM" id="SSF103473">
    <property type="entry name" value="MFS general substrate transporter"/>
    <property type="match status" value="1"/>
</dbReference>
<dbReference type="EMBL" id="KV878351">
    <property type="protein sequence ID" value="OJJ43541.1"/>
    <property type="molecule type" value="Genomic_DNA"/>
</dbReference>
<feature type="transmembrane region" description="Helical" evidence="8">
    <location>
        <begin position="56"/>
        <end position="77"/>
    </location>
</feature>
<dbReference type="FunFam" id="1.20.1250.20:FF:000078">
    <property type="entry name" value="MFS maltose transporter, putative"/>
    <property type="match status" value="1"/>
</dbReference>
<feature type="transmembrane region" description="Helical" evidence="8">
    <location>
        <begin position="396"/>
        <end position="417"/>
    </location>
</feature>
<keyword evidence="5 8" id="KW-1133">Transmembrane helix</keyword>
<evidence type="ECO:0000256" key="5">
    <source>
        <dbReference type="ARBA" id="ARBA00022989"/>
    </source>
</evidence>
<comment type="subcellular location">
    <subcellularLocation>
        <location evidence="1">Membrane</location>
        <topology evidence="1">Multi-pass membrane protein</topology>
    </subcellularLocation>
</comment>
<evidence type="ECO:0000256" key="1">
    <source>
        <dbReference type="ARBA" id="ARBA00004141"/>
    </source>
</evidence>
<dbReference type="InterPro" id="IPR020846">
    <property type="entry name" value="MFS_dom"/>
</dbReference>
<dbReference type="GeneID" id="34612553"/>
<feature type="transmembrane region" description="Helical" evidence="8">
    <location>
        <begin position="172"/>
        <end position="195"/>
    </location>
</feature>
<dbReference type="VEuPathDB" id="FungiDB:ASPZODRAFT_154425"/>
<comment type="similarity">
    <text evidence="2 7">Belongs to the major facilitator superfamily. Sugar transporter (TC 2.A.1.1) family.</text>
</comment>
<feature type="transmembrane region" description="Helical" evidence="8">
    <location>
        <begin position="84"/>
        <end position="106"/>
    </location>
</feature>
<keyword evidence="9" id="KW-0732">Signal</keyword>
<feature type="transmembrane region" description="Helical" evidence="8">
    <location>
        <begin position="328"/>
        <end position="348"/>
    </location>
</feature>